<dbReference type="PANTHER" id="PTHR45663:SF11">
    <property type="entry name" value="GEO12009P1"/>
    <property type="match status" value="1"/>
</dbReference>
<dbReference type="GO" id="GO:0005737">
    <property type="term" value="C:cytoplasm"/>
    <property type="evidence" value="ECO:0007669"/>
    <property type="project" value="TreeGrafter"/>
</dbReference>
<dbReference type="OrthoDB" id="1495530at2"/>
<evidence type="ECO:0000259" key="1">
    <source>
        <dbReference type="Pfam" id="PF00085"/>
    </source>
</evidence>
<dbReference type="AlphaFoldDB" id="A0A2H3P0B7"/>
<feature type="domain" description="Thioredoxin" evidence="1">
    <location>
        <begin position="9"/>
        <end position="103"/>
    </location>
</feature>
<dbReference type="InterPro" id="IPR036249">
    <property type="entry name" value="Thioredoxin-like_sf"/>
</dbReference>
<dbReference type="PANTHER" id="PTHR45663">
    <property type="entry name" value="GEO12009P1"/>
    <property type="match status" value="1"/>
</dbReference>
<dbReference type="CDD" id="cd02947">
    <property type="entry name" value="TRX_family"/>
    <property type="match status" value="1"/>
</dbReference>
<dbReference type="RefSeq" id="WP_098061199.1">
    <property type="nucleotide sequence ID" value="NZ_PDEP01000002.1"/>
</dbReference>
<dbReference type="GO" id="GO:0015035">
    <property type="term" value="F:protein-disulfide reductase activity"/>
    <property type="evidence" value="ECO:0007669"/>
    <property type="project" value="TreeGrafter"/>
</dbReference>
<comment type="caution">
    <text evidence="2">The sequence shown here is derived from an EMBL/GenBank/DDBJ whole genome shotgun (WGS) entry which is preliminary data.</text>
</comment>
<name>A0A2H3P0B7_9BACT</name>
<protein>
    <recommendedName>
        <fullName evidence="1">Thioredoxin domain-containing protein</fullName>
    </recommendedName>
</protein>
<accession>A0A2H3P0B7</accession>
<keyword evidence="3" id="KW-1185">Reference proteome</keyword>
<organism evidence="2 3">
    <name type="scientific">Longimonas halophila</name>
    <dbReference type="NCBI Taxonomy" id="1469170"/>
    <lineage>
        <taxon>Bacteria</taxon>
        <taxon>Pseudomonadati</taxon>
        <taxon>Rhodothermota</taxon>
        <taxon>Rhodothermia</taxon>
        <taxon>Rhodothermales</taxon>
        <taxon>Salisaetaceae</taxon>
        <taxon>Longimonas</taxon>
    </lineage>
</organism>
<dbReference type="Proteomes" id="UP000221024">
    <property type="component" value="Unassembled WGS sequence"/>
</dbReference>
<dbReference type="Gene3D" id="3.40.30.10">
    <property type="entry name" value="Glutaredoxin"/>
    <property type="match status" value="1"/>
</dbReference>
<dbReference type="SUPFAM" id="SSF52833">
    <property type="entry name" value="Thioredoxin-like"/>
    <property type="match status" value="1"/>
</dbReference>
<evidence type="ECO:0000313" key="2">
    <source>
        <dbReference type="EMBL" id="PEN08803.1"/>
    </source>
</evidence>
<dbReference type="Pfam" id="PF00085">
    <property type="entry name" value="Thioredoxin"/>
    <property type="match status" value="1"/>
</dbReference>
<dbReference type="EMBL" id="PDEP01000002">
    <property type="protein sequence ID" value="PEN08803.1"/>
    <property type="molecule type" value="Genomic_DNA"/>
</dbReference>
<dbReference type="InterPro" id="IPR013766">
    <property type="entry name" value="Thioredoxin_domain"/>
</dbReference>
<gene>
    <name evidence="2" type="ORF">CRI93_03340</name>
</gene>
<sequence length="114" mass="12708">MSTETHPRTVTDDSFESVILEAEHAILEFWEPRCYACQGLTDDIERLSRDLKNEAVVGTLNVADYPDLARAQDIEVVPTMLVYRKGEVDARLRGAEPIRSFIDAMCTTTGVACS</sequence>
<evidence type="ECO:0000313" key="3">
    <source>
        <dbReference type="Proteomes" id="UP000221024"/>
    </source>
</evidence>
<reference evidence="2 3" key="1">
    <citation type="submission" date="2017-10" db="EMBL/GenBank/DDBJ databases">
        <title>Draft genome of Longimonas halophila.</title>
        <authorList>
            <person name="Goh K.M."/>
            <person name="Shamsir M.S."/>
            <person name="Lim S.W."/>
        </authorList>
    </citation>
    <scope>NUCLEOTIDE SEQUENCE [LARGE SCALE GENOMIC DNA]</scope>
    <source>
        <strain evidence="2 3">KCTC 42399</strain>
    </source>
</reference>
<proteinExistence type="predicted"/>